<dbReference type="SUPFAM" id="SSF52096">
    <property type="entry name" value="ClpP/crotonase"/>
    <property type="match status" value="1"/>
</dbReference>
<dbReference type="Proteomes" id="UP000318833">
    <property type="component" value="Unassembled WGS sequence"/>
</dbReference>
<dbReference type="PANTHER" id="PTHR11941">
    <property type="entry name" value="ENOYL-COA HYDRATASE-RELATED"/>
    <property type="match status" value="1"/>
</dbReference>
<protein>
    <submittedName>
        <fullName evidence="1">Enoyl-CoA hydratase</fullName>
    </submittedName>
</protein>
<organism evidence="1 2">
    <name type="scientific">Aquimarina algiphila</name>
    <dbReference type="NCBI Taxonomy" id="2047982"/>
    <lineage>
        <taxon>Bacteria</taxon>
        <taxon>Pseudomonadati</taxon>
        <taxon>Bacteroidota</taxon>
        <taxon>Flavobacteriia</taxon>
        <taxon>Flavobacteriales</taxon>
        <taxon>Flavobacteriaceae</taxon>
        <taxon>Aquimarina</taxon>
    </lineage>
</organism>
<proteinExistence type="predicted"/>
<evidence type="ECO:0000313" key="2">
    <source>
        <dbReference type="Proteomes" id="UP000318833"/>
    </source>
</evidence>
<dbReference type="NCBIfam" id="NF006452">
    <property type="entry name" value="PRK08788.1"/>
    <property type="match status" value="1"/>
</dbReference>
<gene>
    <name evidence="1" type="ORF">FOF46_04980</name>
</gene>
<reference evidence="1 2" key="1">
    <citation type="submission" date="2019-07" db="EMBL/GenBank/DDBJ databases">
        <title>The draft genome sequence of Aquimarina algiphila M91.</title>
        <authorList>
            <person name="Meng X."/>
        </authorList>
    </citation>
    <scope>NUCLEOTIDE SEQUENCE [LARGE SCALE GENOMIC DNA]</scope>
    <source>
        <strain evidence="1 2">M91</strain>
    </source>
</reference>
<dbReference type="PANTHER" id="PTHR11941:SF54">
    <property type="entry name" value="ENOYL-COA HYDRATASE, MITOCHONDRIAL"/>
    <property type="match status" value="1"/>
</dbReference>
<dbReference type="CDD" id="cd06558">
    <property type="entry name" value="crotonase-like"/>
    <property type="match status" value="1"/>
</dbReference>
<sequence length="275" mass="31897">MRKFNCLNVEYYKEHEVLLWKIKDTGMPNFCLKGLLEFKEFAIWVRSYFSHPERPVKFIVSASEHDGIYNMGGDLPFFVENIKSCNKTALTQYAHLCIDAIYEIYTSFGLQALTIAMVEGNAYGGGFECALSHDIIIAERKAKFCLPENKFNLFPGMGAYSLLYRKLNTIDANTVLKAGKIYQAEELYDLGCIDKLSNENKSIQTLFSYITKTRERYNFEYHHNVCKKKIFPLDKAELIDITDIWVDACMKVELFDIRRMEILAKAQYRKTKVVL</sequence>
<dbReference type="OrthoDB" id="9775794at2"/>
<dbReference type="InterPro" id="IPR029045">
    <property type="entry name" value="ClpP/crotonase-like_dom_sf"/>
</dbReference>
<dbReference type="AlphaFoldDB" id="A0A554VPI4"/>
<name>A0A554VPI4_9FLAO</name>
<dbReference type="GO" id="GO:0006635">
    <property type="term" value="P:fatty acid beta-oxidation"/>
    <property type="evidence" value="ECO:0007669"/>
    <property type="project" value="TreeGrafter"/>
</dbReference>
<dbReference type="EMBL" id="VLNR01000007">
    <property type="protein sequence ID" value="TSE10391.1"/>
    <property type="molecule type" value="Genomic_DNA"/>
</dbReference>
<dbReference type="Gene3D" id="6.20.390.30">
    <property type="match status" value="1"/>
</dbReference>
<dbReference type="Pfam" id="PF00378">
    <property type="entry name" value="ECH_1"/>
    <property type="match status" value="1"/>
</dbReference>
<comment type="caution">
    <text evidence="1">The sequence shown here is derived from an EMBL/GenBank/DDBJ whole genome shotgun (WGS) entry which is preliminary data.</text>
</comment>
<dbReference type="InterPro" id="IPR001753">
    <property type="entry name" value="Enoyl-CoA_hydra/iso"/>
</dbReference>
<evidence type="ECO:0000313" key="1">
    <source>
        <dbReference type="EMBL" id="TSE10391.1"/>
    </source>
</evidence>
<keyword evidence="2" id="KW-1185">Reference proteome</keyword>
<dbReference type="RefSeq" id="WP_143915681.1">
    <property type="nucleotide sequence ID" value="NZ_CANMIK010000001.1"/>
</dbReference>
<dbReference type="GO" id="GO:0003824">
    <property type="term" value="F:catalytic activity"/>
    <property type="evidence" value="ECO:0007669"/>
    <property type="project" value="UniProtKB-ARBA"/>
</dbReference>
<accession>A0A554VPI4</accession>
<dbReference type="Gene3D" id="3.90.226.10">
    <property type="entry name" value="2-enoyl-CoA Hydratase, Chain A, domain 1"/>
    <property type="match status" value="1"/>
</dbReference>